<gene>
    <name evidence="3" type="ORF">HannXRQ_Chr03g0073731</name>
    <name evidence="2" type="ORF">HanXRQr2_Chr03g0100811</name>
</gene>
<keyword evidence="4" id="KW-1185">Reference proteome</keyword>
<reference evidence="3" key="2">
    <citation type="submission" date="2017-02" db="EMBL/GenBank/DDBJ databases">
        <title>Sunflower complete genome.</title>
        <authorList>
            <person name="Langlade N."/>
            <person name="Munos S."/>
        </authorList>
    </citation>
    <scope>NUCLEOTIDE SEQUENCE [LARGE SCALE GENOMIC DNA]</scope>
    <source>
        <tissue evidence="3">Leaves</tissue>
    </source>
</reference>
<evidence type="ECO:0000313" key="2">
    <source>
        <dbReference type="EMBL" id="KAF5813624.1"/>
    </source>
</evidence>
<feature type="region of interest" description="Disordered" evidence="1">
    <location>
        <begin position="61"/>
        <end position="87"/>
    </location>
</feature>
<evidence type="ECO:0000256" key="1">
    <source>
        <dbReference type="SAM" id="MobiDB-lite"/>
    </source>
</evidence>
<feature type="region of interest" description="Disordered" evidence="1">
    <location>
        <begin position="1"/>
        <end position="32"/>
    </location>
</feature>
<dbReference type="EMBL" id="MNCJ02000318">
    <property type="protein sequence ID" value="KAF5813624.1"/>
    <property type="molecule type" value="Genomic_DNA"/>
</dbReference>
<dbReference type="Gramene" id="mRNA:HanXRQr2_Chr03g0100811">
    <property type="protein sequence ID" value="mRNA:HanXRQr2_Chr03g0100811"/>
    <property type="gene ID" value="HanXRQr2_Chr03g0100811"/>
</dbReference>
<evidence type="ECO:0000313" key="3">
    <source>
        <dbReference type="EMBL" id="OTG31274.1"/>
    </source>
</evidence>
<feature type="compositionally biased region" description="Polar residues" evidence="1">
    <location>
        <begin position="78"/>
        <end position="87"/>
    </location>
</feature>
<accession>A0A251V763</accession>
<feature type="compositionally biased region" description="Acidic residues" evidence="1">
    <location>
        <begin position="1"/>
        <end position="14"/>
    </location>
</feature>
<name>A0A251V763_HELAN</name>
<reference evidence="2 4" key="1">
    <citation type="journal article" date="2017" name="Nature">
        <title>The sunflower genome provides insights into oil metabolism, flowering and Asterid evolution.</title>
        <authorList>
            <person name="Badouin H."/>
            <person name="Gouzy J."/>
            <person name="Grassa C.J."/>
            <person name="Murat F."/>
            <person name="Staton S.E."/>
            <person name="Cottret L."/>
            <person name="Lelandais-Briere C."/>
            <person name="Owens G.L."/>
            <person name="Carrere S."/>
            <person name="Mayjonade B."/>
            <person name="Legrand L."/>
            <person name="Gill N."/>
            <person name="Kane N.C."/>
            <person name="Bowers J.E."/>
            <person name="Hubner S."/>
            <person name="Bellec A."/>
            <person name="Berard A."/>
            <person name="Berges H."/>
            <person name="Blanchet N."/>
            <person name="Boniface M.C."/>
            <person name="Brunel D."/>
            <person name="Catrice O."/>
            <person name="Chaidir N."/>
            <person name="Claudel C."/>
            <person name="Donnadieu C."/>
            <person name="Faraut T."/>
            <person name="Fievet G."/>
            <person name="Helmstetter N."/>
            <person name="King M."/>
            <person name="Knapp S.J."/>
            <person name="Lai Z."/>
            <person name="Le Paslier M.C."/>
            <person name="Lippi Y."/>
            <person name="Lorenzon L."/>
            <person name="Mandel J.R."/>
            <person name="Marage G."/>
            <person name="Marchand G."/>
            <person name="Marquand E."/>
            <person name="Bret-Mestries E."/>
            <person name="Morien E."/>
            <person name="Nambeesan S."/>
            <person name="Nguyen T."/>
            <person name="Pegot-Espagnet P."/>
            <person name="Pouilly N."/>
            <person name="Raftis F."/>
            <person name="Sallet E."/>
            <person name="Schiex T."/>
            <person name="Thomas J."/>
            <person name="Vandecasteele C."/>
            <person name="Vares D."/>
            <person name="Vear F."/>
            <person name="Vautrin S."/>
            <person name="Crespi M."/>
            <person name="Mangin B."/>
            <person name="Burke J.M."/>
            <person name="Salse J."/>
            <person name="Munos S."/>
            <person name="Vincourt P."/>
            <person name="Rieseberg L.H."/>
            <person name="Langlade N.B."/>
        </authorList>
    </citation>
    <scope>NUCLEOTIDE SEQUENCE [LARGE SCALE GENOMIC DNA]</scope>
    <source>
        <strain evidence="4">cv. SF193</strain>
        <tissue evidence="2">Leaves</tissue>
    </source>
</reference>
<dbReference type="EMBL" id="CM007892">
    <property type="protein sequence ID" value="OTG31274.1"/>
    <property type="molecule type" value="Genomic_DNA"/>
</dbReference>
<dbReference type="InParanoid" id="A0A251V763"/>
<dbReference type="AlphaFoldDB" id="A0A251V763"/>
<dbReference type="Proteomes" id="UP000215914">
    <property type="component" value="Chromosome 3"/>
</dbReference>
<reference evidence="2" key="3">
    <citation type="submission" date="2020-06" db="EMBL/GenBank/DDBJ databases">
        <title>Helianthus annuus Genome sequencing and assembly Release 2.</title>
        <authorList>
            <person name="Gouzy J."/>
            <person name="Langlade N."/>
            <person name="Munos S."/>
        </authorList>
    </citation>
    <scope>NUCLEOTIDE SEQUENCE</scope>
    <source>
        <tissue evidence="2">Leaves</tissue>
    </source>
</reference>
<sequence length="87" mass="9622">MMNDDDGVAADEDGTEVRLRWVSRQPSPPDRNSGFGFSWFKIGSVNKNQLVVWLILRFGSVSGGSGSRHVSQRKSTGRTRVNSSQHS</sequence>
<evidence type="ECO:0000313" key="4">
    <source>
        <dbReference type="Proteomes" id="UP000215914"/>
    </source>
</evidence>
<protein>
    <submittedName>
        <fullName evidence="3">Uncharacterized protein</fullName>
    </submittedName>
</protein>
<proteinExistence type="predicted"/>
<organism evidence="3 4">
    <name type="scientific">Helianthus annuus</name>
    <name type="common">Common sunflower</name>
    <dbReference type="NCBI Taxonomy" id="4232"/>
    <lineage>
        <taxon>Eukaryota</taxon>
        <taxon>Viridiplantae</taxon>
        <taxon>Streptophyta</taxon>
        <taxon>Embryophyta</taxon>
        <taxon>Tracheophyta</taxon>
        <taxon>Spermatophyta</taxon>
        <taxon>Magnoliopsida</taxon>
        <taxon>eudicotyledons</taxon>
        <taxon>Gunneridae</taxon>
        <taxon>Pentapetalae</taxon>
        <taxon>asterids</taxon>
        <taxon>campanulids</taxon>
        <taxon>Asterales</taxon>
        <taxon>Asteraceae</taxon>
        <taxon>Asteroideae</taxon>
        <taxon>Heliantheae alliance</taxon>
        <taxon>Heliantheae</taxon>
        <taxon>Helianthus</taxon>
    </lineage>
</organism>